<dbReference type="PROSITE" id="PS50850">
    <property type="entry name" value="MFS"/>
    <property type="match status" value="1"/>
</dbReference>
<evidence type="ECO:0000313" key="13">
    <source>
        <dbReference type="Proteomes" id="UP000270219"/>
    </source>
</evidence>
<dbReference type="GO" id="GO:0005886">
    <property type="term" value="C:plasma membrane"/>
    <property type="evidence" value="ECO:0007669"/>
    <property type="project" value="UniProtKB-SubCell"/>
</dbReference>
<dbReference type="Proteomes" id="UP000270219">
    <property type="component" value="Unassembled WGS sequence"/>
</dbReference>
<protein>
    <submittedName>
        <fullName evidence="12">D-xylose transporter XylE</fullName>
    </submittedName>
</protein>
<reference evidence="12 13" key="1">
    <citation type="submission" date="2018-10" db="EMBL/GenBank/DDBJ databases">
        <title>Oceanobacillus sp. YLB-02 draft genome.</title>
        <authorList>
            <person name="Yu L."/>
        </authorList>
    </citation>
    <scope>NUCLEOTIDE SEQUENCE [LARGE SCALE GENOMIC DNA]</scope>
    <source>
        <strain evidence="12 13">YLB-02</strain>
    </source>
</reference>
<evidence type="ECO:0000256" key="7">
    <source>
        <dbReference type="ARBA" id="ARBA00022989"/>
    </source>
</evidence>
<keyword evidence="5" id="KW-0762">Sugar transport</keyword>
<dbReference type="CDD" id="cd17359">
    <property type="entry name" value="MFS_XylE_like"/>
    <property type="match status" value="1"/>
</dbReference>
<evidence type="ECO:0000256" key="6">
    <source>
        <dbReference type="ARBA" id="ARBA00022692"/>
    </source>
</evidence>
<organism evidence="12 13">
    <name type="scientific">Oceanobacillus piezotolerans</name>
    <dbReference type="NCBI Taxonomy" id="2448030"/>
    <lineage>
        <taxon>Bacteria</taxon>
        <taxon>Bacillati</taxon>
        <taxon>Bacillota</taxon>
        <taxon>Bacilli</taxon>
        <taxon>Bacillales</taxon>
        <taxon>Bacillaceae</taxon>
        <taxon>Oceanobacillus</taxon>
    </lineage>
</organism>
<keyword evidence="3 9" id="KW-0813">Transport</keyword>
<evidence type="ECO:0000256" key="4">
    <source>
        <dbReference type="ARBA" id="ARBA00022475"/>
    </source>
</evidence>
<comment type="similarity">
    <text evidence="2 9">Belongs to the major facilitator superfamily. Sugar transporter (TC 2.A.1.1) family.</text>
</comment>
<feature type="transmembrane region" description="Helical" evidence="10">
    <location>
        <begin position="124"/>
        <end position="144"/>
    </location>
</feature>
<feature type="domain" description="Major facilitator superfamily (MFS) profile" evidence="11">
    <location>
        <begin position="16"/>
        <end position="453"/>
    </location>
</feature>
<dbReference type="PROSITE" id="PS00217">
    <property type="entry name" value="SUGAR_TRANSPORT_2"/>
    <property type="match status" value="1"/>
</dbReference>
<dbReference type="PANTHER" id="PTHR48023:SF4">
    <property type="entry name" value="D-XYLOSE-PROTON SYMPORTER-LIKE 2"/>
    <property type="match status" value="1"/>
</dbReference>
<dbReference type="EMBL" id="RCHR01000002">
    <property type="protein sequence ID" value="RLL47045.1"/>
    <property type="molecule type" value="Genomic_DNA"/>
</dbReference>
<feature type="transmembrane region" description="Helical" evidence="10">
    <location>
        <begin position="156"/>
        <end position="178"/>
    </location>
</feature>
<feature type="transmembrane region" description="Helical" evidence="10">
    <location>
        <begin position="431"/>
        <end position="449"/>
    </location>
</feature>
<dbReference type="SUPFAM" id="SSF103473">
    <property type="entry name" value="MFS general substrate transporter"/>
    <property type="match status" value="1"/>
</dbReference>
<dbReference type="NCBIfam" id="NF007484">
    <property type="entry name" value="PRK10077.1"/>
    <property type="match status" value="1"/>
</dbReference>
<dbReference type="OrthoDB" id="9783823at2"/>
<dbReference type="PANTHER" id="PTHR48023">
    <property type="entry name" value="D-XYLOSE-PROTON SYMPORTER-LIKE 2"/>
    <property type="match status" value="1"/>
</dbReference>
<evidence type="ECO:0000313" key="12">
    <source>
        <dbReference type="EMBL" id="RLL47045.1"/>
    </source>
</evidence>
<feature type="transmembrane region" description="Helical" evidence="10">
    <location>
        <begin position="400"/>
        <end position="419"/>
    </location>
</feature>
<feature type="transmembrane region" description="Helical" evidence="10">
    <location>
        <begin position="363"/>
        <end position="388"/>
    </location>
</feature>
<feature type="transmembrane region" description="Helical" evidence="10">
    <location>
        <begin position="190"/>
        <end position="213"/>
    </location>
</feature>
<dbReference type="RefSeq" id="WP_121522296.1">
    <property type="nucleotide sequence ID" value="NZ_RCHR01000002.1"/>
</dbReference>
<feature type="transmembrane region" description="Helical" evidence="10">
    <location>
        <begin position="305"/>
        <end position="325"/>
    </location>
</feature>
<feature type="transmembrane region" description="Helical" evidence="10">
    <location>
        <begin position="12"/>
        <end position="29"/>
    </location>
</feature>
<feature type="transmembrane region" description="Helical" evidence="10">
    <location>
        <begin position="49"/>
        <end position="73"/>
    </location>
</feature>
<dbReference type="FunFam" id="1.20.1250.20:FF:000122">
    <property type="entry name" value="D-xylose transporter XylE"/>
    <property type="match status" value="1"/>
</dbReference>
<dbReference type="InterPro" id="IPR020846">
    <property type="entry name" value="MFS_dom"/>
</dbReference>
<dbReference type="PROSITE" id="PS00216">
    <property type="entry name" value="SUGAR_TRANSPORT_1"/>
    <property type="match status" value="1"/>
</dbReference>
<dbReference type="NCBIfam" id="TIGR00879">
    <property type="entry name" value="SP"/>
    <property type="match status" value="1"/>
</dbReference>
<feature type="transmembrane region" description="Helical" evidence="10">
    <location>
        <begin position="337"/>
        <end position="357"/>
    </location>
</feature>
<evidence type="ECO:0000256" key="10">
    <source>
        <dbReference type="SAM" id="Phobius"/>
    </source>
</evidence>
<keyword evidence="7 10" id="KW-1133">Transmembrane helix</keyword>
<evidence type="ECO:0000256" key="8">
    <source>
        <dbReference type="ARBA" id="ARBA00023136"/>
    </source>
</evidence>
<feature type="transmembrane region" description="Helical" evidence="10">
    <location>
        <begin position="270"/>
        <end position="293"/>
    </location>
</feature>
<dbReference type="InterPro" id="IPR050820">
    <property type="entry name" value="MFS_Sugar_Transporter"/>
</dbReference>
<dbReference type="Gene3D" id="1.20.1250.20">
    <property type="entry name" value="MFS general substrate transporter like domains"/>
    <property type="match status" value="2"/>
</dbReference>
<keyword evidence="4" id="KW-1003">Cell membrane</keyword>
<comment type="caution">
    <text evidence="12">The sequence shown here is derived from an EMBL/GenBank/DDBJ whole genome shotgun (WGS) entry which is preliminary data.</text>
</comment>
<evidence type="ECO:0000259" key="11">
    <source>
        <dbReference type="PROSITE" id="PS50850"/>
    </source>
</evidence>
<dbReference type="GO" id="GO:0022857">
    <property type="term" value="F:transmembrane transporter activity"/>
    <property type="evidence" value="ECO:0007669"/>
    <property type="project" value="InterPro"/>
</dbReference>
<comment type="subcellular location">
    <subcellularLocation>
        <location evidence="1">Cell membrane</location>
        <topology evidence="1">Multi-pass membrane protein</topology>
    </subcellularLocation>
</comment>
<keyword evidence="6 10" id="KW-0812">Transmembrane</keyword>
<evidence type="ECO:0000256" key="9">
    <source>
        <dbReference type="RuleBase" id="RU003346"/>
    </source>
</evidence>
<keyword evidence="8 10" id="KW-0472">Membrane</keyword>
<dbReference type="InterPro" id="IPR036259">
    <property type="entry name" value="MFS_trans_sf"/>
</dbReference>
<dbReference type="PRINTS" id="PR00171">
    <property type="entry name" value="SUGRTRNSPORT"/>
</dbReference>
<evidence type="ECO:0000256" key="3">
    <source>
        <dbReference type="ARBA" id="ARBA00022448"/>
    </source>
</evidence>
<dbReference type="AlphaFoldDB" id="A0A498D8K5"/>
<evidence type="ECO:0000256" key="5">
    <source>
        <dbReference type="ARBA" id="ARBA00022597"/>
    </source>
</evidence>
<dbReference type="InterPro" id="IPR005828">
    <property type="entry name" value="MFS_sugar_transport-like"/>
</dbReference>
<gene>
    <name evidence="12" type="primary">xylE</name>
    <name evidence="12" type="ORF">D8M04_07600</name>
</gene>
<feature type="transmembrane region" description="Helical" evidence="10">
    <location>
        <begin position="85"/>
        <end position="104"/>
    </location>
</feature>
<proteinExistence type="inferred from homology"/>
<dbReference type="InterPro" id="IPR005829">
    <property type="entry name" value="Sugar_transporter_CS"/>
</dbReference>
<accession>A0A498D8K5</accession>
<dbReference type="InterPro" id="IPR003663">
    <property type="entry name" value="Sugar/inositol_transpt"/>
</dbReference>
<dbReference type="InterPro" id="IPR047984">
    <property type="entry name" value="XylE-like"/>
</dbReference>
<sequence length="480" mass="52402">MKVKNKSYNNSYVISITLIATLGGLLFGYDTAVISGAEQSIQIYLIDSLGLGSFVHGLTVSSALIGCIIGGLISGFFSNSIGRRNSLIIAAILFFVSSLGSAYPEFLFFNVGEPTTSLLITFNLYRILGGIGVGMASAISPTYIGEIAPQEIRGKLVSWYQFAVIFGQLVVYFVNWGIANGQPTAWVNDIGWRLMFASEAIPALLFFILLFNIPETPRYLVSKNKGDQAFNVLSKINGSKEKAKVVLSEINESLNATTTTGKLFSYGKTVIIVGILLSVFQQFIGINVALYYAPRIFESMGAGQNASMMQTVIMGIVNVGFTIIAIQTVDKWGRKPLLMVGSIGMAIGMFGVALLALNGVFGIWTLFFIIFYTASFMMSWGPICWVLLSEIFPNKIRGQAMAFAVAAQWAANFFISSTYPPMIEFSGPLTYGFYGLMSIISAIFVWKMVPETKGRSLEQLESLWTGEKEKIDENKNVGSV</sequence>
<dbReference type="Pfam" id="PF00083">
    <property type="entry name" value="Sugar_tr"/>
    <property type="match status" value="1"/>
</dbReference>
<evidence type="ECO:0000256" key="1">
    <source>
        <dbReference type="ARBA" id="ARBA00004651"/>
    </source>
</evidence>
<name>A0A498D8K5_9BACI</name>
<evidence type="ECO:0000256" key="2">
    <source>
        <dbReference type="ARBA" id="ARBA00010992"/>
    </source>
</evidence>
<keyword evidence="13" id="KW-1185">Reference proteome</keyword>